<feature type="region of interest" description="Disordered" evidence="1">
    <location>
        <begin position="277"/>
        <end position="306"/>
    </location>
</feature>
<feature type="compositionally biased region" description="Basic and acidic residues" evidence="1">
    <location>
        <begin position="290"/>
        <end position="299"/>
    </location>
</feature>
<evidence type="ECO:0000256" key="1">
    <source>
        <dbReference type="SAM" id="MobiDB-lite"/>
    </source>
</evidence>
<comment type="caution">
    <text evidence="2">The sequence shown here is derived from an EMBL/GenBank/DDBJ whole genome shotgun (WGS) entry which is preliminary data.</text>
</comment>
<reference evidence="2" key="1">
    <citation type="submission" date="2018-04" db="EMBL/GenBank/DDBJ databases">
        <title>Whole genome sequencing of Hypsizygus marmoreus.</title>
        <authorList>
            <person name="Choi I.-G."/>
            <person name="Min B."/>
            <person name="Kim J.-G."/>
            <person name="Kim S."/>
            <person name="Oh Y.-L."/>
            <person name="Kong W.-S."/>
            <person name="Park H."/>
            <person name="Jeong J."/>
            <person name="Song E.-S."/>
        </authorList>
    </citation>
    <scope>NUCLEOTIDE SEQUENCE [LARGE SCALE GENOMIC DNA]</scope>
    <source>
        <strain evidence="2">51987-8</strain>
    </source>
</reference>
<gene>
    <name evidence="2" type="ORF">Hypma_000107</name>
</gene>
<dbReference type="Proteomes" id="UP000076154">
    <property type="component" value="Unassembled WGS sequence"/>
</dbReference>
<name>A0A369KDQ2_HYPMA</name>
<evidence type="ECO:0000313" key="2">
    <source>
        <dbReference type="EMBL" id="RDB31017.1"/>
    </source>
</evidence>
<dbReference type="EMBL" id="LUEZ02000002">
    <property type="protein sequence ID" value="RDB31017.1"/>
    <property type="molecule type" value="Genomic_DNA"/>
</dbReference>
<protein>
    <submittedName>
        <fullName evidence="2">Uncharacterized protein</fullName>
    </submittedName>
</protein>
<dbReference type="OrthoDB" id="3269456at2759"/>
<proteinExistence type="predicted"/>
<accession>A0A369KDQ2</accession>
<evidence type="ECO:0000313" key="3">
    <source>
        <dbReference type="Proteomes" id="UP000076154"/>
    </source>
</evidence>
<keyword evidence="3" id="KW-1185">Reference proteome</keyword>
<sequence length="306" mass="34318">MSTSIERQAGKALEEYASAAVQGCDRRLAGLINTPKWTDVIKVEAFERPKTWRLVYNGADGGKEEMVFALQGSIVAKNLPPLSEKPRMNATKYKYLRQSVTVSGLETPTFAAALASTVEIFGYFDRQFCEGKLQSWSASDDLGDRRDLLEASNRYMTPRRDAKDGESIPFGEQVDPKNILKSMAGDDHVHTEDNEVLYFLRHTAVDGKIRHEKVGPQSFRVGDLVEIQISFVVVPLKGEQYKMMTVLRSIALIDGAYQQAKHSAKPAERAPTILKRKVRYDEPAEDDEEELRRSKKGMEVDEGSAI</sequence>
<dbReference type="AlphaFoldDB" id="A0A369KDQ2"/>
<dbReference type="InParanoid" id="A0A369KDQ2"/>
<organism evidence="2 3">
    <name type="scientific">Hypsizygus marmoreus</name>
    <name type="common">White beech mushroom</name>
    <name type="synonym">Agaricus marmoreus</name>
    <dbReference type="NCBI Taxonomy" id="39966"/>
    <lineage>
        <taxon>Eukaryota</taxon>
        <taxon>Fungi</taxon>
        <taxon>Dikarya</taxon>
        <taxon>Basidiomycota</taxon>
        <taxon>Agaricomycotina</taxon>
        <taxon>Agaricomycetes</taxon>
        <taxon>Agaricomycetidae</taxon>
        <taxon>Agaricales</taxon>
        <taxon>Tricholomatineae</taxon>
        <taxon>Lyophyllaceae</taxon>
        <taxon>Hypsizygus</taxon>
    </lineage>
</organism>